<comment type="caution">
    <text evidence="1">The sequence shown here is derived from an EMBL/GenBank/DDBJ whole genome shotgun (WGS) entry which is preliminary data.</text>
</comment>
<evidence type="ECO:0000313" key="2">
    <source>
        <dbReference type="Proteomes" id="UP000316196"/>
    </source>
</evidence>
<proteinExistence type="predicted"/>
<accession>A0A542ZBT6</accession>
<protein>
    <recommendedName>
        <fullName evidence="3">DUF4258 domain-containing protein</fullName>
    </recommendedName>
</protein>
<dbReference type="Proteomes" id="UP000316196">
    <property type="component" value="Unassembled WGS sequence"/>
</dbReference>
<reference evidence="1 2" key="1">
    <citation type="submission" date="2019-06" db="EMBL/GenBank/DDBJ databases">
        <title>Sequencing the genomes of 1000 actinobacteria strains.</title>
        <authorList>
            <person name="Klenk H.-P."/>
        </authorList>
    </citation>
    <scope>NUCLEOTIDE SEQUENCE [LARGE SCALE GENOMIC DNA]</scope>
    <source>
        <strain evidence="1 2">DSM 8251</strain>
    </source>
</reference>
<gene>
    <name evidence="1" type="ORF">FB460_1655</name>
</gene>
<evidence type="ECO:0000313" key="1">
    <source>
        <dbReference type="EMBL" id="TQL57813.1"/>
    </source>
</evidence>
<dbReference type="AlphaFoldDB" id="A0A542ZBT6"/>
<dbReference type="EMBL" id="VFOR01000002">
    <property type="protein sequence ID" value="TQL57813.1"/>
    <property type="molecule type" value="Genomic_DNA"/>
</dbReference>
<dbReference type="OrthoDB" id="3577648at2"/>
<evidence type="ECO:0008006" key="3">
    <source>
        <dbReference type="Google" id="ProtNLM"/>
    </source>
</evidence>
<keyword evidence="2" id="KW-1185">Reference proteome</keyword>
<dbReference type="RefSeq" id="WP_142093641.1">
    <property type="nucleotide sequence ID" value="NZ_BAAAMD010000004.1"/>
</dbReference>
<name>A0A542ZBT6_9ACTN</name>
<sequence>MDEPIIAQSALKHGLTEDEILHAYRNPLRAWDLGEGFTMIIGPNHAALILEVGYIQGSTAVVIVHAMRAREKFLR</sequence>
<organism evidence="1 2">
    <name type="scientific">Propioniferax innocua</name>
    <dbReference type="NCBI Taxonomy" id="1753"/>
    <lineage>
        <taxon>Bacteria</taxon>
        <taxon>Bacillati</taxon>
        <taxon>Actinomycetota</taxon>
        <taxon>Actinomycetes</taxon>
        <taxon>Propionibacteriales</taxon>
        <taxon>Propionibacteriaceae</taxon>
        <taxon>Propioniferax</taxon>
    </lineage>
</organism>